<dbReference type="Proteomes" id="UP001234297">
    <property type="component" value="Chromosome 2"/>
</dbReference>
<name>A0ACC2MLJ0_PERAE</name>
<evidence type="ECO:0000313" key="1">
    <source>
        <dbReference type="EMBL" id="KAJ8646243.1"/>
    </source>
</evidence>
<dbReference type="EMBL" id="CM056810">
    <property type="protein sequence ID" value="KAJ8646243.1"/>
    <property type="molecule type" value="Genomic_DNA"/>
</dbReference>
<sequence length="278" mass="31377">MPKAFSEQQSRAKIIQESPKEDLIKRLESELSGDFERAVYRWILDPADRDAFLANVALKNAIPDIRVIIEIACVRSPCELLAAKKAYQSRYKRSLEEDVASHTMGDFRKLLVALVSAYRYDGVEIDASLALTEAKILQEAIQGKPFGLEEIIRILSTRSKEQVNATLNYYKDEYGTSITKGFMSGPGNEFWAALRLVVQCINDPNKYFEKVLRNAIKILGTDEDALTRVIVTLAEKDLKDIKEAYYRRNSIDLNNAVANDTSGDYKAFLLTLLGDEAH</sequence>
<proteinExistence type="predicted"/>
<organism evidence="1 2">
    <name type="scientific">Persea americana</name>
    <name type="common">Avocado</name>
    <dbReference type="NCBI Taxonomy" id="3435"/>
    <lineage>
        <taxon>Eukaryota</taxon>
        <taxon>Viridiplantae</taxon>
        <taxon>Streptophyta</taxon>
        <taxon>Embryophyta</taxon>
        <taxon>Tracheophyta</taxon>
        <taxon>Spermatophyta</taxon>
        <taxon>Magnoliopsida</taxon>
        <taxon>Magnoliidae</taxon>
        <taxon>Laurales</taxon>
        <taxon>Lauraceae</taxon>
        <taxon>Persea</taxon>
    </lineage>
</organism>
<reference evidence="1 2" key="1">
    <citation type="journal article" date="2022" name="Hortic Res">
        <title>A haplotype resolved chromosomal level avocado genome allows analysis of novel avocado genes.</title>
        <authorList>
            <person name="Nath O."/>
            <person name="Fletcher S.J."/>
            <person name="Hayward A."/>
            <person name="Shaw L.M."/>
            <person name="Masouleh A.K."/>
            <person name="Furtado A."/>
            <person name="Henry R.J."/>
            <person name="Mitter N."/>
        </authorList>
    </citation>
    <scope>NUCLEOTIDE SEQUENCE [LARGE SCALE GENOMIC DNA]</scope>
    <source>
        <strain evidence="2">cv. Hass</strain>
    </source>
</reference>
<comment type="caution">
    <text evidence="1">The sequence shown here is derived from an EMBL/GenBank/DDBJ whole genome shotgun (WGS) entry which is preliminary data.</text>
</comment>
<accession>A0ACC2MLJ0</accession>
<evidence type="ECO:0000313" key="2">
    <source>
        <dbReference type="Proteomes" id="UP001234297"/>
    </source>
</evidence>
<protein>
    <submittedName>
        <fullName evidence="1">Uncharacterized protein</fullName>
    </submittedName>
</protein>
<keyword evidence="2" id="KW-1185">Reference proteome</keyword>
<gene>
    <name evidence="1" type="ORF">MRB53_007991</name>
</gene>